<sequence>MAEIIPDCSELNLKAAAPAPAQAPSSTTAPALVDAVKPCRCWKSKFGDYFGPSEPVFSFVYSENWKPFKVATPLKFVERWEVSEPVFSFVYSERWEVLP</sequence>
<dbReference type="HOGENOM" id="CLU_2313634_0_0_2"/>
<evidence type="ECO:0000313" key="1">
    <source>
        <dbReference type="EMBL" id="AEA46701.1"/>
    </source>
</evidence>
<accession>F2KR64</accession>
<protein>
    <submittedName>
        <fullName evidence="1">Uncharacterized protein</fullName>
    </submittedName>
</protein>
<name>F2KR64_ARCVS</name>
<evidence type="ECO:0000313" key="2">
    <source>
        <dbReference type="Proteomes" id="UP000008136"/>
    </source>
</evidence>
<dbReference type="EMBL" id="CP002588">
    <property type="protein sequence ID" value="AEA46701.1"/>
    <property type="molecule type" value="Genomic_DNA"/>
</dbReference>
<dbReference type="Proteomes" id="UP000008136">
    <property type="component" value="Chromosome"/>
</dbReference>
<dbReference type="KEGG" id="ave:Arcve_0681"/>
<dbReference type="GeneID" id="10393779"/>
<reference evidence="1 2" key="1">
    <citation type="submission" date="2011-03" db="EMBL/GenBank/DDBJ databases">
        <title>The complete genome of Archaeoglobus veneficus SNP6.</title>
        <authorList>
            <consortium name="US DOE Joint Genome Institute (JGI-PGF)"/>
            <person name="Lucas S."/>
            <person name="Copeland A."/>
            <person name="Lapidus A."/>
            <person name="Bruce D."/>
            <person name="Goodwin L."/>
            <person name="Pitluck S."/>
            <person name="Kyrpides N."/>
            <person name="Mavromatis K."/>
            <person name="Pagani I."/>
            <person name="Ivanova N."/>
            <person name="Mikhailova N."/>
            <person name="Lu M."/>
            <person name="Detter J.C."/>
            <person name="Tapia R."/>
            <person name="Han C."/>
            <person name="Land M."/>
            <person name="Hauser L."/>
            <person name="Markowitz V."/>
            <person name="Cheng J.-F."/>
            <person name="Hugenholtz P."/>
            <person name="Woyke T."/>
            <person name="Wu D."/>
            <person name="Spring S."/>
            <person name="Brambilla E."/>
            <person name="Klenk H.-P."/>
            <person name="Eisen J.A."/>
        </authorList>
    </citation>
    <scope>NUCLEOTIDE SEQUENCE [LARGE SCALE GENOMIC DNA]</scope>
    <source>
        <strain>SNP6</strain>
    </source>
</reference>
<keyword evidence="2" id="KW-1185">Reference proteome</keyword>
<organism evidence="1 2">
    <name type="scientific">Archaeoglobus veneficus (strain DSM 11195 / SNP6)</name>
    <dbReference type="NCBI Taxonomy" id="693661"/>
    <lineage>
        <taxon>Archaea</taxon>
        <taxon>Methanobacteriati</taxon>
        <taxon>Methanobacteriota</taxon>
        <taxon>Archaeoglobi</taxon>
        <taxon>Archaeoglobales</taxon>
        <taxon>Archaeoglobaceae</taxon>
        <taxon>Archaeoglobus</taxon>
    </lineage>
</organism>
<dbReference type="STRING" id="693661.Arcve_0681"/>
<gene>
    <name evidence="1" type="ordered locus">Arcve_0681</name>
</gene>
<dbReference type="AlphaFoldDB" id="F2KR64"/>
<dbReference type="RefSeq" id="WP_013683373.1">
    <property type="nucleotide sequence ID" value="NC_015320.1"/>
</dbReference>
<proteinExistence type="predicted"/>